<evidence type="ECO:0000313" key="6">
    <source>
        <dbReference type="Proteomes" id="UP000261011"/>
    </source>
</evidence>
<keyword evidence="4" id="KW-0732">Signal</keyword>
<organism evidence="5 6">
    <name type="scientific">Anaerococcus nagyae</name>
    <dbReference type="NCBI Taxonomy" id="1755241"/>
    <lineage>
        <taxon>Bacteria</taxon>
        <taxon>Bacillati</taxon>
        <taxon>Bacillota</taxon>
        <taxon>Tissierellia</taxon>
        <taxon>Tissierellales</taxon>
        <taxon>Peptoniphilaceae</taxon>
        <taxon>Anaerococcus</taxon>
    </lineage>
</organism>
<feature type="compositionally biased region" description="Basic and acidic residues" evidence="2">
    <location>
        <begin position="385"/>
        <end position="431"/>
    </location>
</feature>
<dbReference type="Proteomes" id="UP000261011">
    <property type="component" value="Unassembled WGS sequence"/>
</dbReference>
<feature type="chain" id="PRO_5017759976" description="Albumin-binding protein" evidence="4">
    <location>
        <begin position="26"/>
        <end position="479"/>
    </location>
</feature>
<name>A0A3E2TKG9_9FIRM</name>
<gene>
    <name evidence="5" type="ORF">DXA39_00030</name>
</gene>
<feature type="signal peptide" evidence="4">
    <location>
        <begin position="1"/>
        <end position="25"/>
    </location>
</feature>
<keyword evidence="3" id="KW-0812">Transmembrane</keyword>
<dbReference type="RefSeq" id="WP_117519883.1">
    <property type="nucleotide sequence ID" value="NZ_QVEU01000001.1"/>
</dbReference>
<feature type="compositionally biased region" description="Polar residues" evidence="2">
    <location>
        <begin position="433"/>
        <end position="447"/>
    </location>
</feature>
<dbReference type="AlphaFoldDB" id="A0A3E2TKG9"/>
<keyword evidence="3" id="KW-1133">Transmembrane helix</keyword>
<evidence type="ECO:0000256" key="1">
    <source>
        <dbReference type="SAM" id="Coils"/>
    </source>
</evidence>
<keyword evidence="1" id="KW-0175">Coiled coil</keyword>
<comment type="caution">
    <text evidence="5">The sequence shown here is derived from an EMBL/GenBank/DDBJ whole genome shotgun (WGS) entry which is preliminary data.</text>
</comment>
<evidence type="ECO:0000313" key="5">
    <source>
        <dbReference type="EMBL" id="RGB77879.1"/>
    </source>
</evidence>
<feature type="transmembrane region" description="Helical" evidence="3">
    <location>
        <begin position="454"/>
        <end position="474"/>
    </location>
</feature>
<evidence type="ECO:0000256" key="3">
    <source>
        <dbReference type="SAM" id="Phobius"/>
    </source>
</evidence>
<accession>A0A3E2TKG9</accession>
<evidence type="ECO:0000256" key="2">
    <source>
        <dbReference type="SAM" id="MobiDB-lite"/>
    </source>
</evidence>
<feature type="coiled-coil region" evidence="1">
    <location>
        <begin position="159"/>
        <end position="228"/>
    </location>
</feature>
<feature type="coiled-coil region" evidence="1">
    <location>
        <begin position="54"/>
        <end position="88"/>
    </location>
</feature>
<evidence type="ECO:0000256" key="4">
    <source>
        <dbReference type="SAM" id="SignalP"/>
    </source>
</evidence>
<keyword evidence="3" id="KW-0472">Membrane</keyword>
<dbReference type="OrthoDB" id="9830782at2"/>
<protein>
    <recommendedName>
        <fullName evidence="7">Albumin-binding protein</fullName>
    </recommendedName>
</protein>
<evidence type="ECO:0008006" key="7">
    <source>
        <dbReference type="Google" id="ProtNLM"/>
    </source>
</evidence>
<reference evidence="5 6" key="1">
    <citation type="submission" date="2018-08" db="EMBL/GenBank/DDBJ databases">
        <title>A genome reference for cultivated species of the human gut microbiota.</title>
        <authorList>
            <person name="Zou Y."/>
            <person name="Xue W."/>
            <person name="Luo G."/>
        </authorList>
    </citation>
    <scope>NUCLEOTIDE SEQUENCE [LARGE SCALE GENOMIC DNA]</scope>
    <source>
        <strain evidence="5 6">OF01-3</strain>
    </source>
</reference>
<dbReference type="EMBL" id="QVEU01000001">
    <property type="protein sequence ID" value="RGB77879.1"/>
    <property type="molecule type" value="Genomic_DNA"/>
</dbReference>
<sequence length="479" mass="53027">MKRNKIAAGALALAMGLSAVAPSFAAEGKDKKSAEYTYDYKVAREDFVAKWNNLRKAEKNLEAAEANEAAAKSAYEKALANLAELEARYGKTPNSYTGTAYQNDLDRSINERKAAINKYEQNSYSLISVPYNNLSKADLGNLSQYIETSVATDAEQEAQAEALKDIIALNEKIAKYNDEIKEVENKRSELQSEVSRRLGDYNESVNKRQEAEKALSTAQAAYKVAKKALIKEGVSVDRIDRAEKAGDINIVLDAGKEEKPSKKAPTKDQLDKLAESIEEAKATIKAVDILKETADHISEKNEAYLNKLVKEANELIKEGEAALKAYNYKKVAFSVFSTAYAAEEEAVEEEYDVEDLTNKINNKNAEMKDAIRNVDKEEEIEDNKEEDKKDNKEEDKKDNKEEDKKDNKEDKEDKKDNKEEDKKEDKKDEKVTNVVTPSKKASSNRTAGRNAKTGIAGVAGVAGVLAAASVAYAASKKNN</sequence>
<feature type="region of interest" description="Disordered" evidence="2">
    <location>
        <begin position="371"/>
        <end position="450"/>
    </location>
</feature>
<proteinExistence type="predicted"/>
<keyword evidence="6" id="KW-1185">Reference proteome</keyword>